<keyword evidence="2" id="KW-1133">Transmembrane helix</keyword>
<dbReference type="EMBL" id="GBEZ01015525">
    <property type="protein sequence ID" value="JAC70647.1"/>
    <property type="molecule type" value="Transcribed_RNA"/>
</dbReference>
<protein>
    <submittedName>
        <fullName evidence="3">Uncharacterized protein</fullName>
    </submittedName>
</protein>
<keyword evidence="2" id="KW-0472">Membrane</keyword>
<gene>
    <name evidence="3" type="ORF">TSPGSL018_3693</name>
</gene>
<dbReference type="Gene3D" id="2.60.120.200">
    <property type="match status" value="1"/>
</dbReference>
<proteinExistence type="predicted"/>
<accession>A0A061RCJ5</accession>
<feature type="transmembrane region" description="Helical" evidence="2">
    <location>
        <begin position="1232"/>
        <end position="1258"/>
    </location>
</feature>
<keyword evidence="2" id="KW-0812">Transmembrane</keyword>
<feature type="transmembrane region" description="Helical" evidence="2">
    <location>
        <begin position="46"/>
        <end position="67"/>
    </location>
</feature>
<evidence type="ECO:0000256" key="2">
    <source>
        <dbReference type="SAM" id="Phobius"/>
    </source>
</evidence>
<organism evidence="3">
    <name type="scientific">Tetraselmis sp. GSL018</name>
    <dbReference type="NCBI Taxonomy" id="582737"/>
    <lineage>
        <taxon>Eukaryota</taxon>
        <taxon>Viridiplantae</taxon>
        <taxon>Chlorophyta</taxon>
        <taxon>core chlorophytes</taxon>
        <taxon>Chlorodendrophyceae</taxon>
        <taxon>Chlorodendrales</taxon>
        <taxon>Chlorodendraceae</taxon>
        <taxon>Tetraselmis</taxon>
    </lineage>
</organism>
<dbReference type="InterPro" id="IPR013320">
    <property type="entry name" value="ConA-like_dom_sf"/>
</dbReference>
<reference evidence="3" key="1">
    <citation type="submission" date="2014-05" db="EMBL/GenBank/DDBJ databases">
        <title>The transcriptome of the halophilic microalga Tetraselmis sp. GSL018 isolated from the Great Salt Lake, Utah.</title>
        <authorList>
            <person name="Jinkerson R.E."/>
            <person name="D'Adamo S."/>
            <person name="Posewitz M.C."/>
        </authorList>
    </citation>
    <scope>NUCLEOTIDE SEQUENCE</scope>
    <source>
        <strain evidence="3">GSL018</strain>
    </source>
</reference>
<evidence type="ECO:0000256" key="1">
    <source>
        <dbReference type="SAM" id="MobiDB-lite"/>
    </source>
</evidence>
<sequence length="1282" mass="138720">MKERNTLKLQPAETHAESQQLEEEAAISVRLLKERLEMEVGLRREGLRCVTFTALCICFGTAFFLAIQPAERNRARWYISNRLRLKAVGDVTSPESVFSEVIRVSSVAREFFPLSSVFVEEVFSKTLVDRSRKFPGGPIRLPAESKPDLKLEWTFTFLLALSYPEDPLPKKRLIARSYVSGDASGYSCYAIYCQGMKKFILEYGRNTNEDGYPMIQLEFDLQNTETHVAATNFVAIQANTTHVSARLQGAGTVTRPLRAGTIPSDCPDATFEVGDVGITLASLVYHPRRLSMTELNEIESGGQTLEDLALGTAPRPGGRAIPTGNVEEHAQTQELVKDYGEAGVAMSKLAGLMSLVAAENATAIAGNLSAASAGAAGGFGGVLQPPNSSSAYAPPSDPSEAESWYVPVVSRGGVMVDTLQASERLSVSLAGAFGLLARLSATAFTISWWAYATAIPRAAELLIADRASSRVLLSVVHNREPGRAQKLWAVSINGAPWCRADERGNAADEACGRSPGVYCQAPDVGLYDGIWRHIAVDFGFAAEEDGRSRVALHVDGRLLCGVTFAADPELNPMPSAVGSDGAPTDAVPRMAWPDGRGPISLHLKDVRLYPRLLNASEVSALADDSELKECLDLRTNADDGEWVSEFGQTCTDLSELSKLSPRLSAPPACQLYEVQQRCPVSCMGILNPMCFDGVLPLPEHGSFFSLGSSQAFVAELLLSGFQADQETDLSDSALGSLASAGDFIGGKSKGSFVRLFREIRKLKYAEVVPSEAALARIAKAGAHQAASSLSIYLNSQEAINATTCPGLGVDHAVAEALDLELEDANIVDDICRADLESWSTVRQLAKAFAPGGTLADAVRVIGWHETQFQPELMPAGSSFTVYFWAKTFSLSARSPPYLSGIDSEQNICFVMRGGRAWLQKKDMVRQLQSPDPGSATGPQPEEDDGAASLRLAVELPPVAADLIEAGAWSFYGLAVDVGRRVVRYAVNGDVKESPLGEGEWGCNSLDFLINTGPDAHFSPPRVLDEPLSPGSMQRLYLEARYSFLSIYVGEIKSRLERLAPEEREFSGYSARMVALAPPIVFQKRGTGSSGQAPQCQGKTMEQFNARFLERRSWKCDTPYTCTESISCYAESASASTDSFFGQQAVELEPGENYFPGFAWALEGDSIVRDGKVLNPKADYIDSMTEVVKMYIPFFVPATKVATIAVVAVDISDVKPSVSHEFLQQKILSDSEITWVVGFAVAGIVFACIGVVLAFPAAIQVIQMIFARQFHPEVAFPANKVQR</sequence>
<dbReference type="SUPFAM" id="SSF49899">
    <property type="entry name" value="Concanavalin A-like lectins/glucanases"/>
    <property type="match status" value="1"/>
</dbReference>
<feature type="region of interest" description="Disordered" evidence="1">
    <location>
        <begin position="1"/>
        <end position="21"/>
    </location>
</feature>
<evidence type="ECO:0000313" key="3">
    <source>
        <dbReference type="EMBL" id="JAC70647.1"/>
    </source>
</evidence>
<name>A0A061RCJ5_9CHLO</name>